<dbReference type="OrthoDB" id="17255at2759"/>
<dbReference type="RefSeq" id="XP_025351163.1">
    <property type="nucleotide sequence ID" value="XM_025490098.1"/>
</dbReference>
<protein>
    <recommendedName>
        <fullName evidence="2">MOSC domain-containing protein</fullName>
    </recommendedName>
</protein>
<reference evidence="3 4" key="1">
    <citation type="journal article" date="2018" name="Mol. Biol. Evol.">
        <title>Broad Genomic Sampling Reveals a Smut Pathogenic Ancestry of the Fungal Clade Ustilaginomycotina.</title>
        <authorList>
            <person name="Kijpornyongpan T."/>
            <person name="Mondo S.J."/>
            <person name="Barry K."/>
            <person name="Sandor L."/>
            <person name="Lee J."/>
            <person name="Lipzen A."/>
            <person name="Pangilinan J."/>
            <person name="LaButti K."/>
            <person name="Hainaut M."/>
            <person name="Henrissat B."/>
            <person name="Grigoriev I.V."/>
            <person name="Spatafora J.W."/>
            <person name="Aime M.C."/>
        </authorList>
    </citation>
    <scope>NUCLEOTIDE SEQUENCE [LARGE SCALE GENOMIC DNA]</scope>
    <source>
        <strain evidence="3 4">MCA 4718</strain>
    </source>
</reference>
<feature type="compositionally biased region" description="Low complexity" evidence="1">
    <location>
        <begin position="106"/>
        <end position="115"/>
    </location>
</feature>
<feature type="region of interest" description="Disordered" evidence="1">
    <location>
        <begin position="100"/>
        <end position="119"/>
    </location>
</feature>
<evidence type="ECO:0000256" key="1">
    <source>
        <dbReference type="SAM" id="MobiDB-lite"/>
    </source>
</evidence>
<dbReference type="STRING" id="1684307.A0A316UJ84"/>
<dbReference type="SUPFAM" id="SSF141673">
    <property type="entry name" value="MOSC N-terminal domain-like"/>
    <property type="match status" value="1"/>
</dbReference>
<dbReference type="Proteomes" id="UP000245942">
    <property type="component" value="Unassembled WGS sequence"/>
</dbReference>
<sequence length="539" mass="58071">MFAGSDRGLDGRPLADAYSAGRPPAGFGASPGSSLSGTGSSYSSRGSSSRGPPWQRVVDRFQCLRDDPDCRNGVILHAGLMLLIIILACSRKILVASPPAAKDAKTSSGSSSSSKSSRKVSKAKVHSLIVYPIKSCAGVELQEAHIGRKGLELDRRWMIVRRGKVAAGEQGKWDKMSLREEPKLTLIQPGIESDHLSLSISSLARSDLQPIKIPLDVNQSWATLPAIEMWGDTAGGRIVQCLDPSASLSPSSWLSSFLGYPVHLIQFDPQGPKRDAFPFYRRPDLVDETGSEMDELRKPRGIEFQDEYPLLIASIESLQALQEQIRDAVLASDETTDGRGGPRVGGKLFKAENWKEKVTSADEKTAAPWLSMLRFRPNIVITGGSASGTSSIEPWEEDKWTMLEIDTFATTSSSANDSKPPTQSSSSAVPLQLHLSAHCERCLLTAVDPITAERDVSIPLAFLRRSRNEVKVHPLGPDGLPLGKASIVAGKEGKKGPCFGVYGVPAAPEEKAGAAKGQGLVRVGDEVRCYWRSNDGMGD</sequence>
<evidence type="ECO:0000259" key="2">
    <source>
        <dbReference type="PROSITE" id="PS51340"/>
    </source>
</evidence>
<gene>
    <name evidence="3" type="ORF">BCV69DRAFT_244201</name>
</gene>
<name>A0A316UJ84_9BASI</name>
<feature type="region of interest" description="Disordered" evidence="1">
    <location>
        <begin position="1"/>
        <end position="53"/>
    </location>
</feature>
<dbReference type="InterPro" id="IPR005303">
    <property type="entry name" value="MOCOS_middle"/>
</dbReference>
<accession>A0A316UJ84</accession>
<dbReference type="GO" id="GO:0030151">
    <property type="term" value="F:molybdenum ion binding"/>
    <property type="evidence" value="ECO:0007669"/>
    <property type="project" value="InterPro"/>
</dbReference>
<keyword evidence="4" id="KW-1185">Reference proteome</keyword>
<proteinExistence type="predicted"/>
<evidence type="ECO:0000313" key="4">
    <source>
        <dbReference type="Proteomes" id="UP000245942"/>
    </source>
</evidence>
<dbReference type="InterPro" id="IPR005302">
    <property type="entry name" value="MoCF_Sase_C"/>
</dbReference>
<dbReference type="EMBL" id="KZ819321">
    <property type="protein sequence ID" value="PWN24003.1"/>
    <property type="molecule type" value="Genomic_DNA"/>
</dbReference>
<evidence type="ECO:0000313" key="3">
    <source>
        <dbReference type="EMBL" id="PWN24003.1"/>
    </source>
</evidence>
<organism evidence="3 4">
    <name type="scientific">Pseudomicrostroma glucosiphilum</name>
    <dbReference type="NCBI Taxonomy" id="1684307"/>
    <lineage>
        <taxon>Eukaryota</taxon>
        <taxon>Fungi</taxon>
        <taxon>Dikarya</taxon>
        <taxon>Basidiomycota</taxon>
        <taxon>Ustilaginomycotina</taxon>
        <taxon>Exobasidiomycetes</taxon>
        <taxon>Microstromatales</taxon>
        <taxon>Microstromatales incertae sedis</taxon>
        <taxon>Pseudomicrostroma</taxon>
    </lineage>
</organism>
<dbReference type="PROSITE" id="PS51340">
    <property type="entry name" value="MOSC"/>
    <property type="match status" value="1"/>
</dbReference>
<dbReference type="GO" id="GO:0030170">
    <property type="term" value="F:pyridoxal phosphate binding"/>
    <property type="evidence" value="ECO:0007669"/>
    <property type="project" value="InterPro"/>
</dbReference>
<feature type="domain" description="MOSC" evidence="2">
    <location>
        <begin position="278"/>
        <end position="530"/>
    </location>
</feature>
<dbReference type="Pfam" id="PF03476">
    <property type="entry name" value="MOSC_N"/>
    <property type="match status" value="1"/>
</dbReference>
<feature type="compositionally biased region" description="Low complexity" evidence="1">
    <location>
        <begin position="28"/>
        <end position="51"/>
    </location>
</feature>
<dbReference type="GO" id="GO:0003824">
    <property type="term" value="F:catalytic activity"/>
    <property type="evidence" value="ECO:0007669"/>
    <property type="project" value="InterPro"/>
</dbReference>
<dbReference type="AlphaFoldDB" id="A0A316UJ84"/>
<dbReference type="GeneID" id="37011832"/>